<dbReference type="AlphaFoldDB" id="A7B633"/>
<evidence type="ECO:0000313" key="1">
    <source>
        <dbReference type="EMBL" id="EDN76585.1"/>
    </source>
</evidence>
<dbReference type="EMBL" id="AAYG02000027">
    <property type="protein sequence ID" value="EDN76585.1"/>
    <property type="molecule type" value="Genomic_DNA"/>
</dbReference>
<proteinExistence type="predicted"/>
<dbReference type="PaxDb" id="411470-RUMGNA_03044"/>
<reference evidence="1 2" key="2">
    <citation type="submission" date="2007-06" db="EMBL/GenBank/DDBJ databases">
        <title>Draft genome sequence of Ruminococcus gnavus (ATCC 29149).</title>
        <authorList>
            <person name="Sudarsanam P."/>
            <person name="Ley R."/>
            <person name="Guruge J."/>
            <person name="Turnbaugh P.J."/>
            <person name="Mahowald M."/>
            <person name="Liep D."/>
            <person name="Gordon J."/>
        </authorList>
    </citation>
    <scope>NUCLEOTIDE SEQUENCE [LARGE SCALE GENOMIC DNA]</scope>
    <source>
        <strain evidence="1 2">ATCC 29149</strain>
    </source>
</reference>
<reference evidence="1 2" key="1">
    <citation type="submission" date="2007-04" db="EMBL/GenBank/DDBJ databases">
        <authorList>
            <person name="Fulton L."/>
            <person name="Clifton S."/>
            <person name="Fulton B."/>
            <person name="Xu J."/>
            <person name="Minx P."/>
            <person name="Pepin K.H."/>
            <person name="Johnson M."/>
            <person name="Thiruvilangam P."/>
            <person name="Bhonagiri V."/>
            <person name="Nash W.E."/>
            <person name="Mardis E.R."/>
            <person name="Wilson R.K."/>
        </authorList>
    </citation>
    <scope>NUCLEOTIDE SEQUENCE [LARGE SCALE GENOMIC DNA]</scope>
    <source>
        <strain evidence="1 2">ATCC 29149</strain>
    </source>
</reference>
<dbReference type="Proteomes" id="UP000004410">
    <property type="component" value="Unassembled WGS sequence"/>
</dbReference>
<accession>A7B633</accession>
<gene>
    <name evidence="1" type="ORF">RUMGNA_03044</name>
</gene>
<organism evidence="1 2">
    <name type="scientific">Mediterraneibacter gnavus (strain ATCC 29149 / DSM 114966 / JCM 6515 / VPI C7-9)</name>
    <name type="common">Ruminococcus gnavus</name>
    <dbReference type="NCBI Taxonomy" id="411470"/>
    <lineage>
        <taxon>Bacteria</taxon>
        <taxon>Bacillati</taxon>
        <taxon>Bacillota</taxon>
        <taxon>Clostridia</taxon>
        <taxon>Lachnospirales</taxon>
        <taxon>Lachnospiraceae</taxon>
        <taxon>Mediterraneibacter</taxon>
    </lineage>
</organism>
<sequence length="44" mass="5151">MVKSDIQKGSFCTLKCTLDVYTSCHIDENQCDNSTFFFYKNVLY</sequence>
<name>A7B633_MEDG7</name>
<evidence type="ECO:0000313" key="2">
    <source>
        <dbReference type="Proteomes" id="UP000004410"/>
    </source>
</evidence>
<comment type="caution">
    <text evidence="1">The sequence shown here is derived from an EMBL/GenBank/DDBJ whole genome shotgun (WGS) entry which is preliminary data.</text>
</comment>
<protein>
    <submittedName>
        <fullName evidence="1">Uncharacterized protein</fullName>
    </submittedName>
</protein>